<feature type="compositionally biased region" description="Low complexity" evidence="9">
    <location>
        <begin position="64"/>
        <end position="73"/>
    </location>
</feature>
<dbReference type="STRING" id="3076.A0A2P6TWF0"/>
<keyword evidence="2" id="KW-0808">Transferase</keyword>
<evidence type="ECO:0000256" key="7">
    <source>
        <dbReference type="ARBA" id="ARBA00022842"/>
    </source>
</evidence>
<dbReference type="SMART" id="SM00184">
    <property type="entry name" value="RING"/>
    <property type="match status" value="1"/>
</dbReference>
<keyword evidence="4 8" id="KW-0863">Zinc-finger</keyword>
<dbReference type="SUPFAM" id="SSF53784">
    <property type="entry name" value="Phosphofructokinase"/>
    <property type="match status" value="1"/>
</dbReference>
<dbReference type="InterPro" id="IPR022953">
    <property type="entry name" value="ATP_PFK"/>
</dbReference>
<evidence type="ECO:0000256" key="1">
    <source>
        <dbReference type="ARBA" id="ARBA00001946"/>
    </source>
</evidence>
<evidence type="ECO:0000259" key="10">
    <source>
        <dbReference type="PROSITE" id="PS50089"/>
    </source>
</evidence>
<dbReference type="Gene3D" id="3.40.50.460">
    <property type="entry name" value="Phosphofructokinase domain"/>
    <property type="match status" value="1"/>
</dbReference>
<name>A0A2P6TWF0_CHLSO</name>
<feature type="region of interest" description="Disordered" evidence="9">
    <location>
        <begin position="347"/>
        <end position="366"/>
    </location>
</feature>
<dbReference type="Gene3D" id="3.40.50.450">
    <property type="match status" value="1"/>
</dbReference>
<dbReference type="InterPro" id="IPR027370">
    <property type="entry name" value="Znf-RING_euk"/>
</dbReference>
<feature type="domain" description="SPX" evidence="11">
    <location>
        <begin position="2"/>
        <end position="188"/>
    </location>
</feature>
<dbReference type="PRINTS" id="PR00476">
    <property type="entry name" value="PHFRCTKINASE"/>
</dbReference>
<dbReference type="UniPathway" id="UPA00109">
    <property type="reaction ID" value="UER00182"/>
</dbReference>
<evidence type="ECO:0000256" key="5">
    <source>
        <dbReference type="ARBA" id="ARBA00022777"/>
    </source>
</evidence>
<dbReference type="InterPro" id="IPR035966">
    <property type="entry name" value="PKF_sf"/>
</dbReference>
<keyword evidence="13" id="KW-1185">Reference proteome</keyword>
<dbReference type="Pfam" id="PF13445">
    <property type="entry name" value="zf-RING_UBOX"/>
    <property type="match status" value="1"/>
</dbReference>
<feature type="region of interest" description="Disordered" evidence="9">
    <location>
        <begin position="52"/>
        <end position="73"/>
    </location>
</feature>
<dbReference type="OrthoDB" id="537915at2759"/>
<dbReference type="SUPFAM" id="SSF57850">
    <property type="entry name" value="RING/U-box"/>
    <property type="match status" value="1"/>
</dbReference>
<dbReference type="GO" id="GO:0006002">
    <property type="term" value="P:fructose 6-phosphate metabolic process"/>
    <property type="evidence" value="ECO:0007669"/>
    <property type="project" value="InterPro"/>
</dbReference>
<dbReference type="InterPro" id="IPR001841">
    <property type="entry name" value="Znf_RING"/>
</dbReference>
<dbReference type="AlphaFoldDB" id="A0A2P6TWF0"/>
<dbReference type="PROSITE" id="PS50089">
    <property type="entry name" value="ZF_RING_2"/>
    <property type="match status" value="1"/>
</dbReference>
<evidence type="ECO:0000256" key="6">
    <source>
        <dbReference type="ARBA" id="ARBA00022833"/>
    </source>
</evidence>
<keyword evidence="6" id="KW-0862">Zinc</keyword>
<keyword evidence="7" id="KW-0460">Magnesium</keyword>
<keyword evidence="5" id="KW-0418">Kinase</keyword>
<dbReference type="InterPro" id="IPR000023">
    <property type="entry name" value="Phosphofructokinase_dom"/>
</dbReference>
<feature type="domain" description="RING-type" evidence="10">
    <location>
        <begin position="387"/>
        <end position="441"/>
    </location>
</feature>
<dbReference type="InterPro" id="IPR004331">
    <property type="entry name" value="SPX_dom"/>
</dbReference>
<comment type="cofactor">
    <cofactor evidence="1">
        <name>Mg(2+)</name>
        <dbReference type="ChEBI" id="CHEBI:18420"/>
    </cofactor>
</comment>
<dbReference type="GO" id="GO:0008270">
    <property type="term" value="F:zinc ion binding"/>
    <property type="evidence" value="ECO:0007669"/>
    <property type="project" value="UniProtKB-KW"/>
</dbReference>
<comment type="caution">
    <text evidence="12">The sequence shown here is derived from an EMBL/GenBank/DDBJ whole genome shotgun (WGS) entry which is preliminary data.</text>
</comment>
<reference evidence="12 13" key="1">
    <citation type="journal article" date="2018" name="Plant J.">
        <title>Genome sequences of Chlorella sorokiniana UTEX 1602 and Micractinium conductrix SAG 241.80: implications to maltose excretion by a green alga.</title>
        <authorList>
            <person name="Arriola M.B."/>
            <person name="Velmurugan N."/>
            <person name="Zhang Y."/>
            <person name="Plunkett M.H."/>
            <person name="Hondzo H."/>
            <person name="Barney B.M."/>
        </authorList>
    </citation>
    <scope>NUCLEOTIDE SEQUENCE [LARGE SCALE GENOMIC DNA]</scope>
    <source>
        <strain evidence="13">UTEX 1602</strain>
    </source>
</reference>
<sequence>MTKYGAFLQAVDRDAPAEWRGKFLRYKALKKALKECSSSACASPRACYGSTVGPDAQQERPAAEGEPAVAAEQVPAGGEAAEGSLGRAEAEVFFFELLKSELLRVNRCFVDTARALVARFQRTEMRRRFACGTAMQRLLGAGPSQYAALAERAYWCRKYARANAVALRKILKKYDKQKGGQRGRAFLQHCWRMPAGGAFLHSPLLDELKAIQDVLQEQRIQPEDVQLCEVANTPAKPGSEVVAAATAAAGVPAHLQAGASSAAAAGLDGPNVMLSSSDLEWGGEDGGVAVDQVPELQCRTRPAAADDDTLGGMPSTAMSFAVSSTTFTSLAFAGEGSIPARGTTIVSGTAPGPGLPAGSASTTASAAGVGAGQRPALSRFKDEELNCPICLELLFKPVGLACGHKFCKQCALEHASLGKAVGTFANLCSYVPATVTCPQCRQSGVYKGAVRLRQLEKVLKTRHAGEWAERQAEERQREHGGGFVSDDDRVSLQSLLYATPASRVEATLPLPALLDLYFEAVPRFALRAGPRSTIYFQPQTTRIAIVVSGGLCPGLNDTIRAMVLKALDYGVPEKNILGIKRGFRGFYSKAKGDKPVSLTRQAVEDIHLEGGSVLGTSETGECDVLGVVKRLDLWAVDMLFVVGGQHDISTAAVIQKQCDQLSVPCTVIALPKSIDNDFLLLDKTFGFETAVEEAQKAILAAKCEASSAYRGIGLVKLMGRHSGFIAVKAALASGIVDVVLVPEVPFSLDSMVAHVEHILQTRGHAVVCMAEGAAKDRIPDQCYFEPGKDAATCIETDPGNWLKQEMKKRLRDVDIKYIDPSYLIRSIPATSDDRVYSKLIAHGAVHAGFAGYTACAVGQVNTHMVYLPLQILAQAPRQMDPNGELWNRLKAAIGQPSFE</sequence>
<evidence type="ECO:0000256" key="8">
    <source>
        <dbReference type="PROSITE-ProRule" id="PRU00175"/>
    </source>
</evidence>
<organism evidence="12 13">
    <name type="scientific">Chlorella sorokiniana</name>
    <name type="common">Freshwater green alga</name>
    <dbReference type="NCBI Taxonomy" id="3076"/>
    <lineage>
        <taxon>Eukaryota</taxon>
        <taxon>Viridiplantae</taxon>
        <taxon>Chlorophyta</taxon>
        <taxon>core chlorophytes</taxon>
        <taxon>Trebouxiophyceae</taxon>
        <taxon>Chlorellales</taxon>
        <taxon>Chlorellaceae</taxon>
        <taxon>Chlorella clade</taxon>
        <taxon>Chlorella</taxon>
    </lineage>
</organism>
<dbReference type="PROSITE" id="PS00518">
    <property type="entry name" value="ZF_RING_1"/>
    <property type="match status" value="1"/>
</dbReference>
<feature type="compositionally biased region" description="Low complexity" evidence="9">
    <location>
        <begin position="357"/>
        <end position="366"/>
    </location>
</feature>
<evidence type="ECO:0000313" key="13">
    <source>
        <dbReference type="Proteomes" id="UP000239899"/>
    </source>
</evidence>
<keyword evidence="3" id="KW-0479">Metal-binding</keyword>
<evidence type="ECO:0000256" key="4">
    <source>
        <dbReference type="ARBA" id="ARBA00022771"/>
    </source>
</evidence>
<evidence type="ECO:0000256" key="2">
    <source>
        <dbReference type="ARBA" id="ARBA00022679"/>
    </source>
</evidence>
<gene>
    <name evidence="12" type="ORF">C2E21_3111</name>
</gene>
<dbReference type="Proteomes" id="UP000239899">
    <property type="component" value="Unassembled WGS sequence"/>
</dbReference>
<dbReference type="Pfam" id="PF00365">
    <property type="entry name" value="PFK"/>
    <property type="match status" value="1"/>
</dbReference>
<dbReference type="GO" id="GO:0003872">
    <property type="term" value="F:6-phosphofructokinase activity"/>
    <property type="evidence" value="ECO:0007669"/>
    <property type="project" value="InterPro"/>
</dbReference>
<protein>
    <submittedName>
        <fullName evidence="12">Phosphofructokinase family</fullName>
    </submittedName>
</protein>
<proteinExistence type="predicted"/>
<dbReference type="InterPro" id="IPR050929">
    <property type="entry name" value="PFKA"/>
</dbReference>
<dbReference type="Gene3D" id="3.30.40.10">
    <property type="entry name" value="Zinc/RING finger domain, C3HC4 (zinc finger)"/>
    <property type="match status" value="1"/>
</dbReference>
<dbReference type="PANTHER" id="PTHR45770">
    <property type="entry name" value="ATP-DEPENDENT 6-PHOSPHOFRUCTOKINASE 1"/>
    <property type="match status" value="1"/>
</dbReference>
<evidence type="ECO:0000256" key="9">
    <source>
        <dbReference type="SAM" id="MobiDB-lite"/>
    </source>
</evidence>
<dbReference type="EMBL" id="LHPG02000005">
    <property type="protein sequence ID" value="PRW58389.1"/>
    <property type="molecule type" value="Genomic_DNA"/>
</dbReference>
<evidence type="ECO:0000256" key="3">
    <source>
        <dbReference type="ARBA" id="ARBA00022723"/>
    </source>
</evidence>
<dbReference type="InterPro" id="IPR017907">
    <property type="entry name" value="Znf_RING_CS"/>
</dbReference>
<dbReference type="PROSITE" id="PS51382">
    <property type="entry name" value="SPX"/>
    <property type="match status" value="1"/>
</dbReference>
<evidence type="ECO:0000259" key="11">
    <source>
        <dbReference type="PROSITE" id="PS51382"/>
    </source>
</evidence>
<accession>A0A2P6TWF0</accession>
<evidence type="ECO:0000313" key="12">
    <source>
        <dbReference type="EMBL" id="PRW58389.1"/>
    </source>
</evidence>
<dbReference type="CDD" id="cd14447">
    <property type="entry name" value="SPX"/>
    <property type="match status" value="1"/>
</dbReference>
<dbReference type="InterPro" id="IPR013083">
    <property type="entry name" value="Znf_RING/FYVE/PHD"/>
</dbReference>